<protein>
    <recommendedName>
        <fullName evidence="3">Protein kinase domain-containing protein</fullName>
    </recommendedName>
</protein>
<evidence type="ECO:0000313" key="2">
    <source>
        <dbReference type="Proteomes" id="UP000815677"/>
    </source>
</evidence>
<gene>
    <name evidence="1" type="ORF">MCHLO_11243</name>
</gene>
<name>A0ABQ0LUQ1_MYCCL</name>
<dbReference type="Gene3D" id="1.10.510.10">
    <property type="entry name" value="Transferase(Phosphotransferase) domain 1"/>
    <property type="match status" value="1"/>
</dbReference>
<dbReference type="Proteomes" id="UP000815677">
    <property type="component" value="Unassembled WGS sequence"/>
</dbReference>
<sequence>MPPKRPPAAIPPLLDLTALVVVDSDRSDVILDGRKRKRASSFAVDVLCDAFEGGRERCFLKIFPSDPANTLNFHNECKANHALFGPTIDLQQKTPNIPLCYGHLTVPDPFYEPPQAQKTRSKAKPAPAPAPAPMLNALLFELYEGIRPCDPADLDDAGIMQGRILRVLECIHDKRVLHRDLQDRVAWPEARLHNVFLRSDSGEPVILDFDHAVVVGETPKELKKLEAERTEFEELLKTAVEQKGKERGWGLSREVQRLLT</sequence>
<keyword evidence="2" id="KW-1185">Reference proteome</keyword>
<accession>A0ABQ0LUQ1</accession>
<evidence type="ECO:0008006" key="3">
    <source>
        <dbReference type="Google" id="ProtNLM"/>
    </source>
</evidence>
<organism evidence="1 2">
    <name type="scientific">Mycena chlorophos</name>
    <name type="common">Agaric fungus</name>
    <name type="synonym">Agaricus chlorophos</name>
    <dbReference type="NCBI Taxonomy" id="658473"/>
    <lineage>
        <taxon>Eukaryota</taxon>
        <taxon>Fungi</taxon>
        <taxon>Dikarya</taxon>
        <taxon>Basidiomycota</taxon>
        <taxon>Agaricomycotina</taxon>
        <taxon>Agaricomycetes</taxon>
        <taxon>Agaricomycetidae</taxon>
        <taxon>Agaricales</taxon>
        <taxon>Marasmiineae</taxon>
        <taxon>Mycenaceae</taxon>
        <taxon>Mycena</taxon>
    </lineage>
</organism>
<dbReference type="InterPro" id="IPR011009">
    <property type="entry name" value="Kinase-like_dom_sf"/>
</dbReference>
<dbReference type="EMBL" id="DF848626">
    <property type="protein sequence ID" value="GAT54384.1"/>
    <property type="molecule type" value="Genomic_DNA"/>
</dbReference>
<dbReference type="SUPFAM" id="SSF56112">
    <property type="entry name" value="Protein kinase-like (PK-like)"/>
    <property type="match status" value="1"/>
</dbReference>
<proteinExistence type="predicted"/>
<evidence type="ECO:0000313" key="1">
    <source>
        <dbReference type="EMBL" id="GAT54384.1"/>
    </source>
</evidence>
<reference evidence="1" key="1">
    <citation type="submission" date="2014-09" db="EMBL/GenBank/DDBJ databases">
        <title>Genome sequence of the luminous mushroom Mycena chlorophos for searching fungal bioluminescence genes.</title>
        <authorList>
            <person name="Tanaka Y."/>
            <person name="Kasuga D."/>
            <person name="Oba Y."/>
            <person name="Hase S."/>
            <person name="Sato K."/>
            <person name="Oba Y."/>
            <person name="Sakakibara Y."/>
        </authorList>
    </citation>
    <scope>NUCLEOTIDE SEQUENCE</scope>
</reference>